<dbReference type="GO" id="GO:0031106">
    <property type="term" value="P:septin ring organization"/>
    <property type="evidence" value="ECO:0007669"/>
    <property type="project" value="TreeGrafter"/>
</dbReference>
<dbReference type="CDD" id="cd01263">
    <property type="entry name" value="PH_anillin"/>
    <property type="match status" value="1"/>
</dbReference>
<dbReference type="InterPro" id="IPR051364">
    <property type="entry name" value="Cytokinesis/Rho-signaling"/>
</dbReference>
<feature type="region of interest" description="Disordered" evidence="1">
    <location>
        <begin position="237"/>
        <end position="339"/>
    </location>
</feature>
<feature type="region of interest" description="Disordered" evidence="1">
    <location>
        <begin position="505"/>
        <end position="531"/>
    </location>
</feature>
<dbReference type="Pfam" id="PF16018">
    <property type="entry name" value="Anillin_N"/>
    <property type="match status" value="1"/>
</dbReference>
<dbReference type="GO" id="GO:0000915">
    <property type="term" value="P:actomyosin contractile ring assembly"/>
    <property type="evidence" value="ECO:0007669"/>
    <property type="project" value="TreeGrafter"/>
</dbReference>
<dbReference type="EMBL" id="CADEBD010000286">
    <property type="protein sequence ID" value="CAB3229617.1"/>
    <property type="molecule type" value="Genomic_DNA"/>
</dbReference>
<comment type="caution">
    <text evidence="3">The sequence shown here is derived from an EMBL/GenBank/DDBJ whole genome shotgun (WGS) entry which is preliminary data.</text>
</comment>
<feature type="compositionally biased region" description="Polar residues" evidence="1">
    <location>
        <begin position="450"/>
        <end position="468"/>
    </location>
</feature>
<evidence type="ECO:0000259" key="2">
    <source>
        <dbReference type="PROSITE" id="PS50003"/>
    </source>
</evidence>
<dbReference type="Gene3D" id="2.30.29.30">
    <property type="entry name" value="Pleckstrin-homology domain (PH domain)/Phosphotyrosine-binding domain (PTB)"/>
    <property type="match status" value="1"/>
</dbReference>
<feature type="compositionally biased region" description="Polar residues" evidence="1">
    <location>
        <begin position="794"/>
        <end position="810"/>
    </location>
</feature>
<feature type="compositionally biased region" description="Basic and acidic residues" evidence="1">
    <location>
        <begin position="673"/>
        <end position="683"/>
    </location>
</feature>
<feature type="region of interest" description="Disordered" evidence="1">
    <location>
        <begin position="1083"/>
        <end position="1107"/>
    </location>
</feature>
<dbReference type="Proteomes" id="UP000494256">
    <property type="component" value="Unassembled WGS sequence"/>
</dbReference>
<feature type="compositionally biased region" description="Basic and acidic residues" evidence="1">
    <location>
        <begin position="783"/>
        <end position="792"/>
    </location>
</feature>
<dbReference type="PANTHER" id="PTHR21538:SF23">
    <property type="entry name" value="ANILLIN"/>
    <property type="match status" value="1"/>
</dbReference>
<reference evidence="3 4" key="1">
    <citation type="submission" date="2020-04" db="EMBL/GenBank/DDBJ databases">
        <authorList>
            <person name="Wallbank WR R."/>
            <person name="Pardo Diaz C."/>
            <person name="Kozak K."/>
            <person name="Martin S."/>
            <person name="Jiggins C."/>
            <person name="Moest M."/>
            <person name="Warren A I."/>
            <person name="Byers J.R.P. K."/>
            <person name="Montejo-Kovacevich G."/>
            <person name="Yen C E."/>
        </authorList>
    </citation>
    <scope>NUCLEOTIDE SEQUENCE [LARGE SCALE GENOMIC DNA]</scope>
</reference>
<dbReference type="InterPro" id="IPR012966">
    <property type="entry name" value="AHD"/>
</dbReference>
<gene>
    <name evidence="3" type="ORF">APLA_LOCUS4203</name>
</gene>
<evidence type="ECO:0000313" key="3">
    <source>
        <dbReference type="EMBL" id="CAB3229617.1"/>
    </source>
</evidence>
<organism evidence="3 4">
    <name type="scientific">Arctia plantaginis</name>
    <name type="common">Wood tiger moth</name>
    <name type="synonym">Phalaena plantaginis</name>
    <dbReference type="NCBI Taxonomy" id="874455"/>
    <lineage>
        <taxon>Eukaryota</taxon>
        <taxon>Metazoa</taxon>
        <taxon>Ecdysozoa</taxon>
        <taxon>Arthropoda</taxon>
        <taxon>Hexapoda</taxon>
        <taxon>Insecta</taxon>
        <taxon>Pterygota</taxon>
        <taxon>Neoptera</taxon>
        <taxon>Endopterygota</taxon>
        <taxon>Lepidoptera</taxon>
        <taxon>Glossata</taxon>
        <taxon>Ditrysia</taxon>
        <taxon>Noctuoidea</taxon>
        <taxon>Erebidae</taxon>
        <taxon>Arctiinae</taxon>
        <taxon>Arctia</taxon>
    </lineage>
</organism>
<dbReference type="InterPro" id="IPR037840">
    <property type="entry name" value="PH_Anillin"/>
</dbReference>
<dbReference type="PANTHER" id="PTHR21538">
    <property type="entry name" value="ANILLIN/RHOTEKIN RTKN"/>
    <property type="match status" value="1"/>
</dbReference>
<dbReference type="GO" id="GO:0000281">
    <property type="term" value="P:mitotic cytokinesis"/>
    <property type="evidence" value="ECO:0007669"/>
    <property type="project" value="TreeGrafter"/>
</dbReference>
<dbReference type="SUPFAM" id="SSF50729">
    <property type="entry name" value="PH domain-like"/>
    <property type="match status" value="1"/>
</dbReference>
<evidence type="ECO:0000256" key="1">
    <source>
        <dbReference type="SAM" id="MobiDB-lite"/>
    </source>
</evidence>
<feature type="domain" description="PH" evidence="2">
    <location>
        <begin position="1438"/>
        <end position="1565"/>
    </location>
</feature>
<dbReference type="PROSITE" id="PS50003">
    <property type="entry name" value="PH_DOMAIN"/>
    <property type="match status" value="1"/>
</dbReference>
<dbReference type="GO" id="GO:0005826">
    <property type="term" value="C:actomyosin contractile ring"/>
    <property type="evidence" value="ECO:0007669"/>
    <property type="project" value="TreeGrafter"/>
</dbReference>
<protein>
    <recommendedName>
        <fullName evidence="2">PH domain-containing protein</fullName>
    </recommendedName>
</protein>
<proteinExistence type="predicted"/>
<evidence type="ECO:0000313" key="4">
    <source>
        <dbReference type="Proteomes" id="UP000494256"/>
    </source>
</evidence>
<feature type="compositionally biased region" description="Basic and acidic residues" evidence="1">
    <location>
        <begin position="505"/>
        <end position="517"/>
    </location>
</feature>
<dbReference type="SMART" id="SM00233">
    <property type="entry name" value="PH"/>
    <property type="match status" value="1"/>
</dbReference>
<dbReference type="Pfam" id="PF00169">
    <property type="entry name" value="PH"/>
    <property type="match status" value="1"/>
</dbReference>
<feature type="region of interest" description="Disordered" evidence="1">
    <location>
        <begin position="845"/>
        <end position="963"/>
    </location>
</feature>
<accession>A0A8S0ZAV2</accession>
<dbReference type="InterPro" id="IPR011993">
    <property type="entry name" value="PH-like_dom_sf"/>
</dbReference>
<feature type="region of interest" description="Disordered" evidence="1">
    <location>
        <begin position="779"/>
        <end position="827"/>
    </location>
</feature>
<feature type="compositionally biased region" description="Basic and acidic residues" evidence="1">
    <location>
        <begin position="923"/>
        <end position="945"/>
    </location>
</feature>
<dbReference type="InterPro" id="IPR031970">
    <property type="entry name" value="Anillin_N"/>
</dbReference>
<dbReference type="OrthoDB" id="10019596at2759"/>
<feature type="compositionally biased region" description="Basic and acidic residues" evidence="1">
    <location>
        <begin position="853"/>
        <end position="862"/>
    </location>
</feature>
<feature type="region of interest" description="Disordered" evidence="1">
    <location>
        <begin position="1005"/>
        <end position="1032"/>
    </location>
</feature>
<feature type="region of interest" description="Disordered" evidence="1">
    <location>
        <begin position="608"/>
        <end position="721"/>
    </location>
</feature>
<dbReference type="Pfam" id="PF08174">
    <property type="entry name" value="Anillin"/>
    <property type="match status" value="1"/>
</dbReference>
<feature type="compositionally biased region" description="Basic and acidic residues" evidence="1">
    <location>
        <begin position="692"/>
        <end position="714"/>
    </location>
</feature>
<feature type="region of interest" description="Disordered" evidence="1">
    <location>
        <begin position="159"/>
        <end position="183"/>
    </location>
</feature>
<feature type="compositionally biased region" description="Low complexity" evidence="1">
    <location>
        <begin position="621"/>
        <end position="636"/>
    </location>
</feature>
<feature type="compositionally biased region" description="Basic and acidic residues" evidence="1">
    <location>
        <begin position="473"/>
        <end position="487"/>
    </location>
</feature>
<dbReference type="InterPro" id="IPR001849">
    <property type="entry name" value="PH_domain"/>
</dbReference>
<feature type="compositionally biased region" description="Basic and acidic residues" evidence="1">
    <location>
        <begin position="237"/>
        <end position="246"/>
    </location>
</feature>
<name>A0A8S0ZAV2_ARCPL</name>
<feature type="region of interest" description="Disordered" evidence="1">
    <location>
        <begin position="443"/>
        <end position="487"/>
    </location>
</feature>
<sequence length="1575" mass="174755">MEQVFCDIIKNLPEGQPLEIPIHPKKIRVLPAMVARNPESEILWSSFETIAPSTSRGHETRPPMPMEANSTVDSVSNITNTAPSPALVLPASVRPLDDTEIANMLNYGSEDESGEEEEGSTPMLGVPRMARMYLEEDDKEIQEGYVHVTLNWPPLPSELRTSASMPGLPTPATPTPTSLTPTPMVTSPVPASLSMTPMEPSDKFKFNWRAITMPQIEPHLRREPNMDPFTQRMLERARARQEKIDQKLANSGQVVPKRKPLSENVPIVKSESSPAKSPGKIVKDTLPSSRRQSKECTKSATPPKRQSKEFTKSETPTKAISKRSSLKSETASPQRPRNDVIVTKKEFKSPKRGSITRRNSDVSVEINISHRNDIQIEVQVEERDVPISVVYDSQALPGSNVVIKEITDDTSSNMEKGAVEMPEQKTDRIGLRHNMKSRLDRLGNLYSDKPNLSSPIHRTENDFSSATPPSDFEQAKPKPRPQPDGKRKFGRLAALADQINNWEDDLTHHTHQPDNHKKPIPKSKNNEPKNKELEASTLDVSIHSFKDINMAIQSKNKSKQNAKKFAPLTNPSMNECQRLKKQIVAELEDEGYRRISAGQSRLVYEFTTNKADRNRQDPKFASTTPSAASAPNMATMVAQSPGNPALSKKPSLKKYKAPTPPQKVIAEDECESDKDNKENAVQHEDDDNDATDDCKQTKLEPADEKPAPEKESPVIKRLAPKLNGNVDRSSVLSKAAMFEAGSPKAKDPAEMSLRERKALFEKNKGAAIIPKAPFGLAPSVKTLHGDNKDKKSLTQKTTPTKVNSLANSRTNSKDDIPDDNISQSSLGGGIKGKLAALFSKEQTISESTIANKFKQEREKEMEMLNNRFHYKPTKQQKPDNANDSDDDTSEHDPSEKAPLMGSTMSLSQSTKKPEIIANIPKVNYDEKSKSQLVLNDKETEKDGDKVIGSQPVKRRSSQDSPVVLSVLDDVKRIKVNNNKKEAQTNGAILQQPTSLYPHLSDIETDTSHTQEEYSECGGSSSEETPCTVSDKLNKSENWAETSFGREVMNVVKRNNSSYRKAVRESDSESEACDSELDDMLDEALEQQSEGPTPPKVNKPSVESSSSFVYQEHATFKSPLKQQPATPAFRSDKGSELVHSVSFYRRMQNASSTPSTPMRIIRHVSPEREPPATPDEPTANVMTVRQRIAELQNEIGKQQTVISQASQALNLCAATVEFSGSTEQAEGERLLLLATHRRQACLHELQRLQVEGAGPAATAGMASLHLNTLTVPLKRDYIRQLNADGAVGHHAVCLIKCRDRVLATSMQQTKPTSNLLHFPDEIRMLGLASDFKVTVEVYLLQASKEFLPHDVKYHINSKKSSSKLLTPKSKVSELKAPRVHSPAGPHAVRSPQFALHGYCIFALQQATRRSFTLNKLPAASPLEGSLNMEIKARVQVPPPSPHAAFLTAFDDVSGLGAWHRRWFRLHCPRLAYWKYPDDVQKKMPIGDIDLSTVISEKVIRAPRDLCARPNTLLLESAVPAGLIVPDADSLVYVKRPDGSVVRRHLLAADTPKDRDIWLDCLNKALEYVRCCGTDDD</sequence>